<dbReference type="AlphaFoldDB" id="A0A0J7JYX1"/>
<comment type="caution">
    <text evidence="1">The sequence shown here is derived from an EMBL/GenBank/DDBJ whole genome shotgun (WGS) entry which is preliminary data.</text>
</comment>
<feature type="non-terminal residue" evidence="1">
    <location>
        <position position="39"/>
    </location>
</feature>
<keyword evidence="2" id="KW-1185">Reference proteome</keyword>
<dbReference type="EMBL" id="LBMM01020620">
    <property type="protein sequence ID" value="KMQ83244.1"/>
    <property type="molecule type" value="Genomic_DNA"/>
</dbReference>
<sequence>MGNRRGRWEIEGGGNIREDIVDKEVWRGLGEKGMADMIC</sequence>
<reference evidence="1 2" key="1">
    <citation type="submission" date="2015-04" db="EMBL/GenBank/DDBJ databases">
        <title>Lasius niger genome sequencing.</title>
        <authorList>
            <person name="Konorov E.A."/>
            <person name="Nikitin M.A."/>
            <person name="Kirill M.V."/>
            <person name="Chang P."/>
        </authorList>
    </citation>
    <scope>NUCLEOTIDE SEQUENCE [LARGE SCALE GENOMIC DNA]</scope>
    <source>
        <tissue evidence="1">Whole</tissue>
    </source>
</reference>
<proteinExistence type="predicted"/>
<gene>
    <name evidence="1" type="ORF">RF55_20536</name>
</gene>
<protein>
    <submittedName>
        <fullName evidence="1">Uncharacterized protein</fullName>
    </submittedName>
</protein>
<dbReference type="Proteomes" id="UP000036403">
    <property type="component" value="Unassembled WGS sequence"/>
</dbReference>
<accession>A0A0J7JYX1</accession>
<name>A0A0J7JYX1_LASNI</name>
<dbReference type="PaxDb" id="67767-A0A0J7JYX1"/>
<evidence type="ECO:0000313" key="2">
    <source>
        <dbReference type="Proteomes" id="UP000036403"/>
    </source>
</evidence>
<evidence type="ECO:0000313" key="1">
    <source>
        <dbReference type="EMBL" id="KMQ83244.1"/>
    </source>
</evidence>
<organism evidence="1 2">
    <name type="scientific">Lasius niger</name>
    <name type="common">Black garden ant</name>
    <dbReference type="NCBI Taxonomy" id="67767"/>
    <lineage>
        <taxon>Eukaryota</taxon>
        <taxon>Metazoa</taxon>
        <taxon>Ecdysozoa</taxon>
        <taxon>Arthropoda</taxon>
        <taxon>Hexapoda</taxon>
        <taxon>Insecta</taxon>
        <taxon>Pterygota</taxon>
        <taxon>Neoptera</taxon>
        <taxon>Endopterygota</taxon>
        <taxon>Hymenoptera</taxon>
        <taxon>Apocrita</taxon>
        <taxon>Aculeata</taxon>
        <taxon>Formicoidea</taxon>
        <taxon>Formicidae</taxon>
        <taxon>Formicinae</taxon>
        <taxon>Lasius</taxon>
        <taxon>Lasius</taxon>
    </lineage>
</organism>